<proteinExistence type="predicted"/>
<evidence type="ECO:0000313" key="13">
    <source>
        <dbReference type="EMBL" id="MEQ2265443.1"/>
    </source>
</evidence>
<keyword evidence="6" id="KW-0106">Calcium</keyword>
<evidence type="ECO:0000256" key="6">
    <source>
        <dbReference type="ARBA" id="ARBA00022837"/>
    </source>
</evidence>
<evidence type="ECO:0000256" key="2">
    <source>
        <dbReference type="ARBA" id="ARBA00004613"/>
    </source>
</evidence>
<dbReference type="PROSITE" id="PS51348">
    <property type="entry name" value="GLYCOSYL_HYDROL_F22_2"/>
    <property type="match status" value="1"/>
</dbReference>
<feature type="signal peptide" evidence="11">
    <location>
        <begin position="1"/>
        <end position="19"/>
    </location>
</feature>
<evidence type="ECO:0000256" key="1">
    <source>
        <dbReference type="ARBA" id="ARBA00002592"/>
    </source>
</evidence>
<comment type="subcellular location">
    <subcellularLocation>
        <location evidence="2">Secreted</location>
    </subcellularLocation>
</comment>
<evidence type="ECO:0000313" key="14">
    <source>
        <dbReference type="Proteomes" id="UP001444071"/>
    </source>
</evidence>
<comment type="function">
    <text evidence="1">Regulatory subunit of lactose synthase, changes the substrate specificity of galactosyltransferase in the mammary gland making glucose a good acceptor substrate for this enzyme. This enables LS to synthesize lactose, the major carbohydrate component of milk. In other tissues, galactosyltransferase transfers galactose onto the N-acetylglucosamine of the oligosaccharide chains in glycoproteins.</text>
</comment>
<dbReference type="InterPro" id="IPR023346">
    <property type="entry name" value="Lysozyme-like_dom_sf"/>
</dbReference>
<keyword evidence="7" id="KW-0422">Lactose biosynthesis</keyword>
<evidence type="ECO:0000256" key="8">
    <source>
        <dbReference type="ARBA" id="ARBA00023157"/>
    </source>
</evidence>
<dbReference type="PROSITE" id="PS00128">
    <property type="entry name" value="GLYCOSYL_HYDROL_F22_1"/>
    <property type="match status" value="1"/>
</dbReference>
<dbReference type="InterPro" id="IPR001916">
    <property type="entry name" value="Glyco_hydro_22"/>
</dbReference>
<name>A0ABV0W771_9TELE</name>
<evidence type="ECO:0000256" key="11">
    <source>
        <dbReference type="SAM" id="SignalP"/>
    </source>
</evidence>
<keyword evidence="5" id="KW-0494">Milk protein</keyword>
<dbReference type="PANTHER" id="PTHR11407">
    <property type="entry name" value="LYSOZYME C"/>
    <property type="match status" value="1"/>
</dbReference>
<dbReference type="SMART" id="SM00263">
    <property type="entry name" value="LYZ1"/>
    <property type="match status" value="1"/>
</dbReference>
<keyword evidence="8" id="KW-1015">Disulfide bond</keyword>
<feature type="chain" id="PRO_5045453361" description="Lactose synthase B protein" evidence="11">
    <location>
        <begin position="20"/>
        <end position="204"/>
    </location>
</feature>
<gene>
    <name evidence="13" type="ORF">XENORESO_007167</name>
</gene>
<keyword evidence="4" id="KW-0479">Metal-binding</keyword>
<reference evidence="13 14" key="1">
    <citation type="submission" date="2021-06" db="EMBL/GenBank/DDBJ databases">
        <authorList>
            <person name="Palmer J.M."/>
        </authorList>
    </citation>
    <scope>NUCLEOTIDE SEQUENCE [LARGE SCALE GENOMIC DNA]</scope>
    <source>
        <strain evidence="13 14">XR_2019</strain>
        <tissue evidence="13">Muscle</tissue>
    </source>
</reference>
<evidence type="ECO:0000256" key="7">
    <source>
        <dbReference type="ARBA" id="ARBA00023091"/>
    </source>
</evidence>
<feature type="compositionally biased region" description="Low complexity" evidence="10">
    <location>
        <begin position="74"/>
        <end position="90"/>
    </location>
</feature>
<keyword evidence="11" id="KW-0732">Signal</keyword>
<evidence type="ECO:0000256" key="5">
    <source>
        <dbReference type="ARBA" id="ARBA00022743"/>
    </source>
</evidence>
<dbReference type="InterPro" id="IPR019799">
    <property type="entry name" value="Glyco_hydro_22_CS"/>
</dbReference>
<evidence type="ECO:0000259" key="12">
    <source>
        <dbReference type="PROSITE" id="PS00128"/>
    </source>
</evidence>
<accession>A0ABV0W771</accession>
<evidence type="ECO:0000256" key="10">
    <source>
        <dbReference type="SAM" id="MobiDB-lite"/>
    </source>
</evidence>
<feature type="region of interest" description="Disordered" evidence="10">
    <location>
        <begin position="74"/>
        <end position="115"/>
    </location>
</feature>
<dbReference type="EMBL" id="JAHRIM010032390">
    <property type="protein sequence ID" value="MEQ2265443.1"/>
    <property type="molecule type" value="Genomic_DNA"/>
</dbReference>
<dbReference type="Pfam" id="PF00062">
    <property type="entry name" value="Lys"/>
    <property type="match status" value="1"/>
</dbReference>
<sequence length="204" mass="22153">MKVLVLFAFAVLGCSLAGARIVSKCELKQHLAVVFNSLPDNIKQSGLSGDRFLAKVVCHVEQLSGFNTSAVTQLGKQSSQESSESGSASDEGGKSKPPNRKQRSPQKQGGISKKDDKDMTLYGLFQLPEGLVCSDNITLPNLCGISCNKLTDDDISDDISCVVKLLTDVVKNGFMTENSKKVWNVVKQLIDDKCKNLNQYFGEC</sequence>
<dbReference type="PANTHER" id="PTHR11407:SF32">
    <property type="entry name" value="ALPHA-LACTALBUMIN"/>
    <property type="match status" value="1"/>
</dbReference>
<evidence type="ECO:0000256" key="3">
    <source>
        <dbReference type="ARBA" id="ARBA00022525"/>
    </source>
</evidence>
<dbReference type="SUPFAM" id="SSF53955">
    <property type="entry name" value="Lysozyme-like"/>
    <property type="match status" value="1"/>
</dbReference>
<evidence type="ECO:0000256" key="9">
    <source>
        <dbReference type="ARBA" id="ARBA00031746"/>
    </source>
</evidence>
<keyword evidence="14" id="KW-1185">Reference proteome</keyword>
<evidence type="ECO:0000256" key="4">
    <source>
        <dbReference type="ARBA" id="ARBA00022723"/>
    </source>
</evidence>
<comment type="caution">
    <text evidence="13">The sequence shown here is derived from an EMBL/GenBank/DDBJ whole genome shotgun (WGS) entry which is preliminary data.</text>
</comment>
<feature type="domain" description="Glycosyl hydrolases family 22 (GH22)" evidence="12">
    <location>
        <begin position="143"/>
        <end position="161"/>
    </location>
</feature>
<dbReference type="Gene3D" id="1.10.530.10">
    <property type="match status" value="1"/>
</dbReference>
<organism evidence="13 14">
    <name type="scientific">Xenotaenia resolanae</name>
    <dbReference type="NCBI Taxonomy" id="208358"/>
    <lineage>
        <taxon>Eukaryota</taxon>
        <taxon>Metazoa</taxon>
        <taxon>Chordata</taxon>
        <taxon>Craniata</taxon>
        <taxon>Vertebrata</taxon>
        <taxon>Euteleostomi</taxon>
        <taxon>Actinopterygii</taxon>
        <taxon>Neopterygii</taxon>
        <taxon>Teleostei</taxon>
        <taxon>Neoteleostei</taxon>
        <taxon>Acanthomorphata</taxon>
        <taxon>Ovalentaria</taxon>
        <taxon>Atherinomorphae</taxon>
        <taxon>Cyprinodontiformes</taxon>
        <taxon>Goodeidae</taxon>
        <taxon>Xenotaenia</taxon>
    </lineage>
</organism>
<keyword evidence="3" id="KW-0964">Secreted</keyword>
<dbReference type="Proteomes" id="UP001444071">
    <property type="component" value="Unassembled WGS sequence"/>
</dbReference>
<protein>
    <recommendedName>
        <fullName evidence="9">Lactose synthase B protein</fullName>
    </recommendedName>
</protein>